<keyword evidence="3" id="KW-0408">Iron</keyword>
<reference evidence="7 8" key="1">
    <citation type="submission" date="2017-09" db="EMBL/GenBank/DDBJ databases">
        <authorList>
            <person name="Ehlers B."/>
            <person name="Leendertz F.H."/>
        </authorList>
    </citation>
    <scope>NUCLEOTIDE SEQUENCE [LARGE SCALE GENOMIC DNA]</scope>
    <source>
        <strain evidence="7 8">CGMCC 1.12662</strain>
    </source>
</reference>
<dbReference type="RefSeq" id="WP_097144516.1">
    <property type="nucleotide sequence ID" value="NZ_OBEA01000001.1"/>
</dbReference>
<dbReference type="InterPro" id="IPR050884">
    <property type="entry name" value="CNP_phosphodiesterase-III"/>
</dbReference>
<dbReference type="Proteomes" id="UP000231702">
    <property type="component" value="Unassembled WGS sequence"/>
</dbReference>
<dbReference type="InterPro" id="IPR004843">
    <property type="entry name" value="Calcineurin-like_PHP"/>
</dbReference>
<proteinExistence type="inferred from homology"/>
<evidence type="ECO:0000313" key="6">
    <source>
        <dbReference type="EMBL" id="PJE30373.1"/>
    </source>
</evidence>
<keyword evidence="2" id="KW-0378">Hydrolase</keyword>
<feature type="domain" description="Calcineurin-like phosphoesterase" evidence="5">
    <location>
        <begin position="3"/>
        <end position="188"/>
    </location>
</feature>
<dbReference type="InterPro" id="IPR029052">
    <property type="entry name" value="Metallo-depent_PP-like"/>
</dbReference>
<accession>A0A285I175</accession>
<evidence type="ECO:0000259" key="5">
    <source>
        <dbReference type="Pfam" id="PF00149"/>
    </source>
</evidence>
<dbReference type="PANTHER" id="PTHR42988:SF2">
    <property type="entry name" value="CYCLIC NUCLEOTIDE PHOSPHODIESTERASE CBUA0032-RELATED"/>
    <property type="match status" value="1"/>
</dbReference>
<protein>
    <submittedName>
        <fullName evidence="6 7">Phosphodiesterase</fullName>
    </submittedName>
</protein>
<organism evidence="7 8">
    <name type="scientific">Pseudooceanicola antarcticus</name>
    <dbReference type="NCBI Taxonomy" id="1247613"/>
    <lineage>
        <taxon>Bacteria</taxon>
        <taxon>Pseudomonadati</taxon>
        <taxon>Pseudomonadota</taxon>
        <taxon>Alphaproteobacteria</taxon>
        <taxon>Rhodobacterales</taxon>
        <taxon>Paracoccaceae</taxon>
        <taxon>Pseudooceanicola</taxon>
    </lineage>
</organism>
<dbReference type="EMBL" id="OBEA01000001">
    <property type="protein sequence ID" value="SNY40691.1"/>
    <property type="molecule type" value="Genomic_DNA"/>
</dbReference>
<gene>
    <name evidence="6" type="ORF">CVM39_06605</name>
    <name evidence="7" type="ORF">SAMN06297129_0762</name>
</gene>
<keyword evidence="9" id="KW-1185">Reference proteome</keyword>
<dbReference type="Gene3D" id="3.60.21.10">
    <property type="match status" value="1"/>
</dbReference>
<comment type="similarity">
    <text evidence="4">Belongs to the cyclic nucleotide phosphodiesterase class-III family.</text>
</comment>
<dbReference type="GO" id="GO:0016787">
    <property type="term" value="F:hydrolase activity"/>
    <property type="evidence" value="ECO:0007669"/>
    <property type="project" value="UniProtKB-KW"/>
</dbReference>
<evidence type="ECO:0000256" key="1">
    <source>
        <dbReference type="ARBA" id="ARBA00022723"/>
    </source>
</evidence>
<dbReference type="Pfam" id="PF00149">
    <property type="entry name" value="Metallophos"/>
    <property type="match status" value="1"/>
</dbReference>
<reference evidence="6 9" key="2">
    <citation type="journal article" date="2018" name="Int. J. Syst. Evol. Microbiol.">
        <title>Pseudooceanicola lipolyticus sp. nov., a marine alphaproteobacterium, reclassification of Oceanicola flagellatus as Pseudooceanicola flagellatus comb. nov. and emended description of the genus Pseudooceanicola.</title>
        <authorList>
            <person name="Huang M.-M."/>
            <person name="Guo L.-L."/>
            <person name="Wu Y.-H."/>
            <person name="Lai Q.-L."/>
            <person name="Shao Z.-Z."/>
            <person name="Wang C.-S."/>
            <person name="Wu M."/>
            <person name="Xu X.-W."/>
        </authorList>
    </citation>
    <scope>NUCLEOTIDE SEQUENCE [LARGE SCALE GENOMIC DNA]</scope>
    <source>
        <strain evidence="6 9">Ar-45</strain>
    </source>
</reference>
<name>A0A285I175_9RHOB</name>
<keyword evidence="1" id="KW-0479">Metal-binding</keyword>
<dbReference type="PANTHER" id="PTHR42988">
    <property type="entry name" value="PHOSPHOHYDROLASE"/>
    <property type="match status" value="1"/>
</dbReference>
<dbReference type="EMBL" id="PGTD01000013">
    <property type="protein sequence ID" value="PJE30373.1"/>
    <property type="molecule type" value="Genomic_DNA"/>
</dbReference>
<sequence length="279" mass="30301">MTRVLHLSDLHFGRSHPALEAPLLAMIAELAPDLVVVSGDLTQRARVEQFRHARAFLDRISAPVLSVPGNHDTPLDNLFQRLMTPFRRYRRHINRETEPVFTSEALTVVGVNTVNPLAWQQGRFRASARARVARVFRDHPAPLRLVALHHPLEHGPDAGKRPMRGASAALAGLAESGAQIVLSGHLHRSASGPVRAAPGLLLIEAGTGLSTRQRGEDNSFNLLDWEAGGALRVTTYAAGQNGFAPASVSLFHRAEGGWLRAEPAPRAEGLRDREAITGT</sequence>
<evidence type="ECO:0000313" key="9">
    <source>
        <dbReference type="Proteomes" id="UP000231702"/>
    </source>
</evidence>
<dbReference type="SUPFAM" id="SSF56300">
    <property type="entry name" value="Metallo-dependent phosphatases"/>
    <property type="match status" value="1"/>
</dbReference>
<evidence type="ECO:0000313" key="8">
    <source>
        <dbReference type="Proteomes" id="UP000231655"/>
    </source>
</evidence>
<dbReference type="AlphaFoldDB" id="A0A285I175"/>
<evidence type="ECO:0000256" key="4">
    <source>
        <dbReference type="ARBA" id="ARBA00025742"/>
    </source>
</evidence>
<evidence type="ECO:0000313" key="7">
    <source>
        <dbReference type="EMBL" id="SNY40691.1"/>
    </source>
</evidence>
<dbReference type="OrthoDB" id="651281at2"/>
<evidence type="ECO:0000256" key="2">
    <source>
        <dbReference type="ARBA" id="ARBA00022801"/>
    </source>
</evidence>
<dbReference type="Proteomes" id="UP000231655">
    <property type="component" value="Unassembled WGS sequence"/>
</dbReference>
<dbReference type="GO" id="GO:0046872">
    <property type="term" value="F:metal ion binding"/>
    <property type="evidence" value="ECO:0007669"/>
    <property type="project" value="UniProtKB-KW"/>
</dbReference>
<evidence type="ECO:0000256" key="3">
    <source>
        <dbReference type="ARBA" id="ARBA00023004"/>
    </source>
</evidence>